<evidence type="ECO:0000313" key="1">
    <source>
        <dbReference type="EMBL" id="RUO29057.1"/>
    </source>
</evidence>
<reference evidence="1 2" key="1">
    <citation type="journal article" date="2011" name="Front. Microbiol.">
        <title>Genomic signatures of strain selection and enhancement in Bacillus atrophaeus var. globigii, a historical biowarfare simulant.</title>
        <authorList>
            <person name="Gibbons H.S."/>
            <person name="Broomall S.M."/>
            <person name="McNew L.A."/>
            <person name="Daligault H."/>
            <person name="Chapman C."/>
            <person name="Bruce D."/>
            <person name="Karavis M."/>
            <person name="Krepps M."/>
            <person name="McGregor P.A."/>
            <person name="Hong C."/>
            <person name="Park K.H."/>
            <person name="Akmal A."/>
            <person name="Feldman A."/>
            <person name="Lin J.S."/>
            <person name="Chang W.E."/>
            <person name="Higgs B.W."/>
            <person name="Demirev P."/>
            <person name="Lindquist J."/>
            <person name="Liem A."/>
            <person name="Fochler E."/>
            <person name="Read T.D."/>
            <person name="Tapia R."/>
            <person name="Johnson S."/>
            <person name="Bishop-Lilly K.A."/>
            <person name="Detter C."/>
            <person name="Han C."/>
            <person name="Sozhamannan S."/>
            <person name="Rosenzweig C.N."/>
            <person name="Skowronski E.W."/>
        </authorList>
    </citation>
    <scope>NUCLEOTIDE SEQUENCE [LARGE SCALE GENOMIC DNA]</scope>
    <source>
        <strain evidence="1 2">GYP-17</strain>
    </source>
</reference>
<organism evidence="1 2">
    <name type="scientific">Aliidiomarina sanyensis</name>
    <dbReference type="NCBI Taxonomy" id="1249555"/>
    <lineage>
        <taxon>Bacteria</taxon>
        <taxon>Pseudomonadati</taxon>
        <taxon>Pseudomonadota</taxon>
        <taxon>Gammaproteobacteria</taxon>
        <taxon>Alteromonadales</taxon>
        <taxon>Idiomarinaceae</taxon>
        <taxon>Aliidiomarina</taxon>
    </lineage>
</organism>
<evidence type="ECO:0008006" key="3">
    <source>
        <dbReference type="Google" id="ProtNLM"/>
    </source>
</evidence>
<protein>
    <recommendedName>
        <fullName evidence="3">Lipoprotein</fullName>
    </recommendedName>
</protein>
<dbReference type="AlphaFoldDB" id="A0A432WBA6"/>
<name>A0A432WBA6_9GAMM</name>
<keyword evidence="2" id="KW-1185">Reference proteome</keyword>
<dbReference type="PROSITE" id="PS51257">
    <property type="entry name" value="PROKAR_LIPOPROTEIN"/>
    <property type="match status" value="1"/>
</dbReference>
<dbReference type="Proteomes" id="UP000288405">
    <property type="component" value="Unassembled WGS sequence"/>
</dbReference>
<dbReference type="EMBL" id="PIPM01000014">
    <property type="protein sequence ID" value="RUO29057.1"/>
    <property type="molecule type" value="Genomic_DNA"/>
</dbReference>
<comment type="caution">
    <text evidence="1">The sequence shown here is derived from an EMBL/GenBank/DDBJ whole genome shotgun (WGS) entry which is preliminary data.</text>
</comment>
<gene>
    <name evidence="1" type="ORF">CWE11_10300</name>
</gene>
<accession>A0A432WBA6</accession>
<sequence length="176" mass="19621">MKRFIAAVLAVFMSGCASIPLGTMLEFRSFGKEELLAIQPEVVRVRLELEEPVRADIEGSELTMRLNYDQGSRTFHFPLVVLNETSIAPTRGLFSKSAGKTQYKLKLSDEGIENFIATQTSIAEDNPTSFNFSFSSEFEEPPSEVSEVTLSVFLKLMEEQGFVTLINNARIAVREG</sequence>
<dbReference type="OrthoDB" id="6335119at2"/>
<proteinExistence type="predicted"/>
<dbReference type="RefSeq" id="WP_126777539.1">
    <property type="nucleotide sequence ID" value="NZ_PIPM01000014.1"/>
</dbReference>
<evidence type="ECO:0000313" key="2">
    <source>
        <dbReference type="Proteomes" id="UP000288405"/>
    </source>
</evidence>